<dbReference type="Proteomes" id="UP000198556">
    <property type="component" value="Unassembled WGS sequence"/>
</dbReference>
<gene>
    <name evidence="2" type="ORF">SAMN05421767_10626</name>
</gene>
<keyword evidence="1" id="KW-0175">Coiled coil</keyword>
<dbReference type="STRING" id="137733.SAMN05421767_10626"/>
<accession>A0A1H9IM42</accession>
<dbReference type="OrthoDB" id="2339924at2"/>
<dbReference type="EMBL" id="FOGF01000006">
    <property type="protein sequence ID" value="SEQ75589.1"/>
    <property type="molecule type" value="Genomic_DNA"/>
</dbReference>
<name>A0A1H9IM42_9LACT</name>
<evidence type="ECO:0000313" key="3">
    <source>
        <dbReference type="Proteomes" id="UP000198556"/>
    </source>
</evidence>
<dbReference type="Gene3D" id="1.20.5.170">
    <property type="match status" value="1"/>
</dbReference>
<evidence type="ECO:0000313" key="2">
    <source>
        <dbReference type="EMBL" id="SEQ75589.1"/>
    </source>
</evidence>
<organism evidence="2 3">
    <name type="scientific">Granulicatella balaenopterae</name>
    <dbReference type="NCBI Taxonomy" id="137733"/>
    <lineage>
        <taxon>Bacteria</taxon>
        <taxon>Bacillati</taxon>
        <taxon>Bacillota</taxon>
        <taxon>Bacilli</taxon>
        <taxon>Lactobacillales</taxon>
        <taxon>Carnobacteriaceae</taxon>
        <taxon>Granulicatella</taxon>
    </lineage>
</organism>
<protein>
    <submittedName>
        <fullName evidence="2">Uncharacterized protein</fullName>
    </submittedName>
</protein>
<proteinExistence type="predicted"/>
<sequence>MLFVKKDNRVLRIDEAEKAGYLSDGYDVIDGVTGEVKEAATGGKVYTPAEIANIKKENTALKKEVTALKKEVTALKKQVKEVAKNDTDGTAKKD</sequence>
<dbReference type="RefSeq" id="WP_089746078.1">
    <property type="nucleotide sequence ID" value="NZ_FOGF01000006.1"/>
</dbReference>
<dbReference type="AlphaFoldDB" id="A0A1H9IM42"/>
<keyword evidence="3" id="KW-1185">Reference proteome</keyword>
<feature type="coiled-coil region" evidence="1">
    <location>
        <begin position="51"/>
        <end position="85"/>
    </location>
</feature>
<evidence type="ECO:0000256" key="1">
    <source>
        <dbReference type="SAM" id="Coils"/>
    </source>
</evidence>
<reference evidence="2 3" key="1">
    <citation type="submission" date="2016-10" db="EMBL/GenBank/DDBJ databases">
        <authorList>
            <person name="de Groot N.N."/>
        </authorList>
    </citation>
    <scope>NUCLEOTIDE SEQUENCE [LARGE SCALE GENOMIC DNA]</scope>
    <source>
        <strain evidence="2 3">DSM 15827</strain>
    </source>
</reference>